<proteinExistence type="predicted"/>
<evidence type="ECO:0000256" key="2">
    <source>
        <dbReference type="ARBA" id="ARBA00004496"/>
    </source>
</evidence>
<dbReference type="InterPro" id="IPR024613">
    <property type="entry name" value="Huntingtin_N_HEAT_rpt-2"/>
</dbReference>
<reference evidence="6 7" key="1">
    <citation type="submission" date="2017-06" db="EMBL/GenBank/DDBJ databases">
        <title>A platform for efficient transgenesis in Macrostomum lignano, a flatworm model organism for stem cell research.</title>
        <authorList>
            <person name="Berezikov E."/>
        </authorList>
    </citation>
    <scope>NUCLEOTIDE SEQUENCE [LARGE SCALE GENOMIC DNA]</scope>
    <source>
        <strain evidence="6">DV1</strain>
        <tissue evidence="6">Whole organism</tissue>
    </source>
</reference>
<evidence type="ECO:0000256" key="5">
    <source>
        <dbReference type="SAM" id="MobiDB-lite"/>
    </source>
</evidence>
<protein>
    <submittedName>
        <fullName evidence="6">Uncharacterized protein</fullName>
    </submittedName>
</protein>
<organism evidence="6 7">
    <name type="scientific">Macrostomum lignano</name>
    <dbReference type="NCBI Taxonomy" id="282301"/>
    <lineage>
        <taxon>Eukaryota</taxon>
        <taxon>Metazoa</taxon>
        <taxon>Spiralia</taxon>
        <taxon>Lophotrochozoa</taxon>
        <taxon>Platyhelminthes</taxon>
        <taxon>Rhabditophora</taxon>
        <taxon>Macrostomorpha</taxon>
        <taxon>Macrostomida</taxon>
        <taxon>Macrostomidae</taxon>
        <taxon>Macrostomum</taxon>
    </lineage>
</organism>
<feature type="compositionally biased region" description="Polar residues" evidence="5">
    <location>
        <begin position="390"/>
        <end position="403"/>
    </location>
</feature>
<name>A0A267G9I9_9PLAT</name>
<feature type="compositionally biased region" description="Low complexity" evidence="5">
    <location>
        <begin position="1104"/>
        <end position="1145"/>
    </location>
</feature>
<dbReference type="InterPro" id="IPR048413">
    <property type="entry name" value="Htt_C-HEAT_rpt"/>
</dbReference>
<comment type="caution">
    <text evidence="6">The sequence shown here is derived from an EMBL/GenBank/DDBJ whole genome shotgun (WGS) entry which is preliminary data.</text>
</comment>
<keyword evidence="3" id="KW-0963">Cytoplasm</keyword>
<feature type="compositionally biased region" description="Low complexity" evidence="5">
    <location>
        <begin position="365"/>
        <end position="381"/>
    </location>
</feature>
<dbReference type="EMBL" id="NIVC01000458">
    <property type="protein sequence ID" value="PAA82715.1"/>
    <property type="molecule type" value="Genomic_DNA"/>
</dbReference>
<feature type="non-terminal residue" evidence="6">
    <location>
        <position position="1"/>
    </location>
</feature>
<keyword evidence="4" id="KW-0539">Nucleus</keyword>
<feature type="compositionally biased region" description="Basic residues" evidence="5">
    <location>
        <begin position="970"/>
        <end position="987"/>
    </location>
</feature>
<dbReference type="Pfam" id="PF20925">
    <property type="entry name" value="Htt_bridge"/>
    <property type="match status" value="1"/>
</dbReference>
<dbReference type="SUPFAM" id="SSF48371">
    <property type="entry name" value="ARM repeat"/>
    <property type="match status" value="1"/>
</dbReference>
<dbReference type="GO" id="GO:0005634">
    <property type="term" value="C:nucleus"/>
    <property type="evidence" value="ECO:0007669"/>
    <property type="project" value="UniProtKB-SubCell"/>
</dbReference>
<dbReference type="Pfam" id="PF20927">
    <property type="entry name" value="Htt_C-HEAT"/>
    <property type="match status" value="1"/>
</dbReference>
<feature type="region of interest" description="Disordered" evidence="5">
    <location>
        <begin position="1094"/>
        <end position="1149"/>
    </location>
</feature>
<evidence type="ECO:0000313" key="6">
    <source>
        <dbReference type="EMBL" id="PAA82715.1"/>
    </source>
</evidence>
<evidence type="ECO:0000256" key="4">
    <source>
        <dbReference type="ARBA" id="ARBA00023242"/>
    </source>
</evidence>
<evidence type="ECO:0000256" key="1">
    <source>
        <dbReference type="ARBA" id="ARBA00004123"/>
    </source>
</evidence>
<feature type="region of interest" description="Disordered" evidence="5">
    <location>
        <begin position="351"/>
        <end position="428"/>
    </location>
</feature>
<dbReference type="InterPro" id="IPR016024">
    <property type="entry name" value="ARM-type_fold"/>
</dbReference>
<dbReference type="Proteomes" id="UP000215902">
    <property type="component" value="Unassembled WGS sequence"/>
</dbReference>
<evidence type="ECO:0000313" key="7">
    <source>
        <dbReference type="Proteomes" id="UP000215902"/>
    </source>
</evidence>
<feature type="compositionally biased region" description="Acidic residues" evidence="5">
    <location>
        <begin position="405"/>
        <end position="419"/>
    </location>
</feature>
<dbReference type="InterPro" id="IPR028426">
    <property type="entry name" value="Huntingtin_fam"/>
</dbReference>
<dbReference type="InterPro" id="IPR048411">
    <property type="entry name" value="Htt_N_HEAT_rpt-1"/>
</dbReference>
<comment type="subcellular location">
    <subcellularLocation>
        <location evidence="2">Cytoplasm</location>
    </subcellularLocation>
    <subcellularLocation>
        <location evidence="1">Nucleus</location>
    </subcellularLocation>
</comment>
<evidence type="ECO:0000256" key="3">
    <source>
        <dbReference type="ARBA" id="ARBA00022490"/>
    </source>
</evidence>
<feature type="region of interest" description="Disordered" evidence="5">
    <location>
        <begin position="965"/>
        <end position="988"/>
    </location>
</feature>
<dbReference type="InterPro" id="IPR048412">
    <property type="entry name" value="Htt_bridge"/>
</dbReference>
<dbReference type="Pfam" id="PF12372">
    <property type="entry name" value="Htt_N-HEAT"/>
    <property type="match status" value="2"/>
</dbReference>
<dbReference type="PANTHER" id="PTHR10170">
    <property type="entry name" value="HUNTINGTON DISEASE PROTEIN"/>
    <property type="match status" value="1"/>
</dbReference>
<dbReference type="OrthoDB" id="10065698at2759"/>
<keyword evidence="7" id="KW-1185">Reference proteome</keyword>
<dbReference type="STRING" id="282301.A0A267G9I9"/>
<sequence>AVMSGPLDKSWDKLLKAFESLHIHLDDVSFLPAGLRKKDGAPTVEEKKQACHLLAESILGGELANSQDYGAVLRPVIETLCNLCDDANDSVRNLANETLNAVMKDISLHLYRHLTVAFAKVMQREGIQPRVVKAALSRFASLVDYILPAKAPDYARFVFPIIVRLLLAGEAVQAELVRQLPPICRALVPADREIHLRGYLTDCLAALDNASPFVRRTAATFVSEICANAQTPRLLAWTLEQLSCSRPGHLLALRLLAPLLATMNLTTPADENLTCRLLAGTAVAVATVDRVTASPALEAMRALLDCSPAGLVAQRLLRPGGLCGAAAAVMSKAASVAPAAAVSDTKPVATGDELSVVDKPPTPTQTPLLTPAPSSLTSLTTGDVGVATVAASSDAGTEESSNCSDDADIETADEDDEATSGDAGCSSDDALEAAGVEAAADSVTLLADAEAETDASASAADQLPALPTELVLALSDDANLPPLDYIFRVLSNRYLLPGNAAGVFHDERAVKVHLKMDAIGCLARLVSWEPALLRRPVLPNSPQRADDVLLLLNHSDAQLVGRTAQLLCSYLAASVAANNISRAEADTEIGRLLALIDPGTPLVAKEVVGALSACLPQLGIRFPALLDRIARALPLALNSSYALLTAELCSLLSGLPFYLLPDDLRPWYLDTGVGLLGHADRQVQSAACQLLVRAAGTLQDPTSPAALSVCQQQQQQHHGGFQMHQRQSRPAQLAASAGLSSVLGCLLAKLYSNSGQAFMAGAASLLHRLTLAYPPVSHPAEWRVAPLAPVTAERWQSFAKAWPTGPGPQQPPELLHYCVQLLSLPLPLQTHSDLLAAVANLVRGAICHGLRPVLDDHPKEAWPALANRTLPDLCSALLHHLLRLLTAFQLAVATVHHSSSSASPAKQQRLGRPGSGVAATAAAASVVHHQTAADSASLSVSSSAKQPDVASGVGVVAGISLGLTTSDDRHHHHQHPHHAQHHQHQHYARLQESVRKAYRSYRTSAESVSGAAGDARICQLARSALDCLAALLNGAHRSDLPLDLTKSLLVQLRELLRIRPATSKCIGLVNALMRAIFGLNLAAFHSAPVAAGTPSTPSTLSAMSGVGASTVQQQSSTSSTSGVAASTPTSIRSPSPSPSTGSVTSMNGRGGRYPSLTQSLVLEPLLVAGSALTNSSTATVSPGEAAATAALSMSLTPPLLRRPAAKQLLQDRFPSLAASYIEPFQLVVVAAMRMYMAPCDQASQSAVLDLFCTLMLLGTNYSSLDRQSTFLTYLLRQLETAATSAPAGPLGRAPLRPLFAFLCSLSQHDPGLLPSARLLQLADSLLAVGWQCQDALGPIIDDLFGRQPAAAAAAAATPESQQLLESQREFAANLLLRQPANCLTLLPAPLYLSRRQSEERWLRQSRNVADVLLQQLGTGTLPVDRLDQLRSLDTVLAACSPAALRPTDVPLGLLFLPMLPSTTASAPSIATFGRWLAAVLAGVRLLLAQPEEAVLPRLAGLEVPPPPIQAFVELVATSPSATSPMPRSDEQTLGIQLVSVLAAVLEELANSRQSATVGVASSSEPTANSDDAATATAFVADGGTLLLLYLCHLTAGYRRLGAFCRRSDIVAALNSRVAPLVTTQPRLVIVYCYLLTRWGYFEEDWWLRMLRPSESADDYNVRLCKRGALCVLADWTASDGDGEKFSWLIPNFLADIVNDSRRYEELHRLVSAVHRNRLASEMLVNSASLNWDSFKGSPVSQKLLLACCEGLHLDASGPLIRFLLDKFTFTPPSGPLLAVRRRAESVVISRLNMLEGAGATAAFSVDDAADALRRAQQRRLTGLVAAMKRYLGNRGARSPNSAAPAAPAAGSPTVAVAVACNADPLTSGVNADDEDSASAAAEKDEADSRAWFANWTADWCLSDSGSAAAAVSGVVGARLLWHLDSAALAKVMSDSRFRLHHLESCIRLASSASAAALTSSALRQRRPASATSTDGGQGQLLAACQAALLKRLLKSSDGAGDATAAAASAASTGSTVVGSADGAAEAETSPAVRWCLGACWLALLSARTSDQVVDSQLSDANIAKQLWRLVARLLSDSAAPGARSRARDSVRLALACARRPGLLTCLAADAQLADRLVSAVADLADAARRVDPCLAAADAVAAAAGAADASHPERRRLSRLIGLAASDAASSHGLDDELLLLCVALARLPHYNESLRVPEEAAVQDGVHVELGALKDPRVLQEVVTRCALLGWTSRQQFEETWVSLISVLNPAVGFDEPERLDPEEEVESTQCKLLAVRAISRLLLDTLTDWPGDPVRRQLYHWPRPLAAPRLNCPPDPFADVRCSVLQPIMNKLMRSDLCQGDIVNLERIGDVLAYNLNQIAVKKLRDRANNSGAGSGASQLDTRSCLQFLMDLFHSWLRSSNLSNQLLAETVKCCVLVSDLLSDLGHLDWLSGHLSELAAQHPHEDSQTWFYIWAGLGKTQALLLSNQLAANQSTPAAAAGSSTAVGDSPPAAEQVALVAQSWTRLEPALRQLGQADCPLMQMGALHAALYLLQCRPAPSQEALAPLVAFLEAEVANLALSSRRSERLALLALSAAFQVAPLYDDVTSALVSATAKLCASPRLNYFVQACCSHGWQRLVEQAAVPQAALQTLIAKVALSPRGPGLCHLTPSLALLVASLAKCPESAALERVDSACRLLAKAADPIEGLLWSRALPPLMLRLFGRQAALNKALNLFLTAPSASLPCAAALLFNTLLADSMSIAAAAAASPTSPAAPAGTTVASSVSGGSGCTSSQLMTELVMPSLSALLAKLAKPWPALWATTVVLAALCSDAWLRAAGAALVEAGPAQTAVPVVGPATKSLFAASARRLARRFSAADDLEGRRGLDSVLRALVELGQQRPEEDEHLQIGQLAAAVMRALAT</sequence>
<dbReference type="Pfam" id="PF20926">
    <property type="entry name" value="Htt_N-HEAT_1"/>
    <property type="match status" value="1"/>
</dbReference>
<dbReference type="PANTHER" id="PTHR10170:SF10">
    <property type="entry name" value="HUNTINGTIN"/>
    <property type="match status" value="1"/>
</dbReference>
<dbReference type="GO" id="GO:0005737">
    <property type="term" value="C:cytoplasm"/>
    <property type="evidence" value="ECO:0007669"/>
    <property type="project" value="UniProtKB-SubCell"/>
</dbReference>
<gene>
    <name evidence="6" type="ORF">BOX15_Mlig029314g2</name>
</gene>
<accession>A0A267G9I9</accession>